<name>A0A4R6DNY6_9RHOO</name>
<dbReference type="Gene3D" id="3.40.50.11780">
    <property type="match status" value="2"/>
</dbReference>
<evidence type="ECO:0000256" key="1">
    <source>
        <dbReference type="ARBA" id="ARBA00008005"/>
    </source>
</evidence>
<feature type="domain" description="Tail sheath protein C-terminal" evidence="4">
    <location>
        <begin position="409"/>
        <end position="512"/>
    </location>
</feature>
<dbReference type="PANTHER" id="PTHR35861:SF1">
    <property type="entry name" value="PHAGE TAIL SHEATH PROTEIN"/>
    <property type="match status" value="1"/>
</dbReference>
<evidence type="ECO:0008006" key="7">
    <source>
        <dbReference type="Google" id="ProtNLM"/>
    </source>
</evidence>
<evidence type="ECO:0000313" key="5">
    <source>
        <dbReference type="EMBL" id="TDN46089.1"/>
    </source>
</evidence>
<comment type="caution">
    <text evidence="5">The sequence shown here is derived from an EMBL/GenBank/DDBJ whole genome shotgun (WGS) entry which is preliminary data.</text>
</comment>
<dbReference type="InterPro" id="IPR020287">
    <property type="entry name" value="Tail_sheath_C"/>
</dbReference>
<dbReference type="InterPro" id="IPR052042">
    <property type="entry name" value="Tail_sheath_structural"/>
</dbReference>
<feature type="domain" description="Tail sheath protein subtilisin-like" evidence="3">
    <location>
        <begin position="233"/>
        <end position="401"/>
    </location>
</feature>
<feature type="region of interest" description="Disordered" evidence="2">
    <location>
        <begin position="206"/>
        <end position="226"/>
    </location>
</feature>
<dbReference type="InterPro" id="IPR035089">
    <property type="entry name" value="Phage_sheath_subtilisin"/>
</dbReference>
<comment type="similarity">
    <text evidence="1">Belongs to the myoviridae tail sheath protein family.</text>
</comment>
<dbReference type="EMBL" id="SNVV01000027">
    <property type="protein sequence ID" value="TDN46089.1"/>
    <property type="molecule type" value="Genomic_DNA"/>
</dbReference>
<dbReference type="PANTHER" id="PTHR35861">
    <property type="match status" value="1"/>
</dbReference>
<reference evidence="5 6" key="1">
    <citation type="submission" date="2019-03" db="EMBL/GenBank/DDBJ databases">
        <title>Genomic Encyclopedia of Type Strains, Phase IV (KMG-IV): sequencing the most valuable type-strain genomes for metagenomic binning, comparative biology and taxonomic classification.</title>
        <authorList>
            <person name="Goeker M."/>
        </authorList>
    </citation>
    <scope>NUCLEOTIDE SEQUENCE [LARGE SCALE GENOMIC DNA]</scope>
    <source>
        <strain evidence="5 6">DSM 12121</strain>
    </source>
</reference>
<dbReference type="Pfam" id="PF17482">
    <property type="entry name" value="Phage_sheath_1C"/>
    <property type="match status" value="1"/>
</dbReference>
<accession>A0A4R6DNY6</accession>
<dbReference type="AlphaFoldDB" id="A0A4R6DNY6"/>
<dbReference type="OrthoDB" id="9767864at2"/>
<keyword evidence="6" id="KW-1185">Reference proteome</keyword>
<evidence type="ECO:0000313" key="6">
    <source>
        <dbReference type="Proteomes" id="UP000295129"/>
    </source>
</evidence>
<evidence type="ECO:0000259" key="3">
    <source>
        <dbReference type="Pfam" id="PF04984"/>
    </source>
</evidence>
<protein>
    <recommendedName>
        <fullName evidence="7">Tail sheath protein C-terminal domain-containing protein</fullName>
    </recommendedName>
</protein>
<dbReference type="RefSeq" id="WP_133594728.1">
    <property type="nucleotide sequence ID" value="NZ_SNVV01000027.1"/>
</dbReference>
<dbReference type="Pfam" id="PF04984">
    <property type="entry name" value="Phage_sheath_1"/>
    <property type="match status" value="1"/>
</dbReference>
<dbReference type="Proteomes" id="UP000295129">
    <property type="component" value="Unassembled WGS sequence"/>
</dbReference>
<organism evidence="5 6">
    <name type="scientific">Azoarcus indigens</name>
    <dbReference type="NCBI Taxonomy" id="29545"/>
    <lineage>
        <taxon>Bacteria</taxon>
        <taxon>Pseudomonadati</taxon>
        <taxon>Pseudomonadota</taxon>
        <taxon>Betaproteobacteria</taxon>
        <taxon>Rhodocyclales</taxon>
        <taxon>Zoogloeaceae</taxon>
        <taxon>Azoarcus</taxon>
    </lineage>
</organism>
<evidence type="ECO:0000259" key="4">
    <source>
        <dbReference type="Pfam" id="PF17482"/>
    </source>
</evidence>
<proteinExistence type="inferred from homology"/>
<gene>
    <name evidence="5" type="ORF">C7389_12718</name>
</gene>
<evidence type="ECO:0000256" key="2">
    <source>
        <dbReference type="SAM" id="MobiDB-lite"/>
    </source>
</evidence>
<sequence>MPPTSRYPGVYIEEIPDALVPTPGRSSTLAAFIGGARRGPVNVPLKVGSAHDYELHFGSPRAEDTLGHAVQHYFRNGGHEACIVRVFNGDPAACTATLALPAGDKRLTLEAASPGSWGQKLRARVDHMTGGVADESYFNLTLEEMGAGGNPVNTEVFRDLCCDPGSPRFIDAALTRSSHLARVRHGLPAGTRPDPAMVAVLDEQGRPGAATTSGSDGAPVGDAELLGDQHAGTGLHALEGIPFKLLCLPPPQRDTEVAPASWAEAAAYCQQRRAMLLMDAPAHWSAPLLGAELRALRECIGLPAAANVALYFPRLLFADPLAGNRAAAFAPCGAIAGVIVRNDAERGVWKAPSGESAQLLGAQDGAQRLDDAQQWQLNQQGLNCLRSFHGRGWVVWGARTLAGADELGSEWKYISVRRLALFIEQGLEDALAWAAFEPNGEALWARLRREAGSFLLALMRQGAFQGGKPEEAFFVHCGRESTSPAELAEGHIVVQIGFAPIRPAEFILLRLRLPTADLSA</sequence>